<name>A0A8J6BQ43_ZIZPA</name>
<evidence type="ECO:0000313" key="3">
    <source>
        <dbReference type="Proteomes" id="UP000729402"/>
    </source>
</evidence>
<dbReference type="Proteomes" id="UP000729402">
    <property type="component" value="Unassembled WGS sequence"/>
</dbReference>
<protein>
    <submittedName>
        <fullName evidence="2">Uncharacterized protein</fullName>
    </submittedName>
</protein>
<keyword evidence="3" id="KW-1185">Reference proteome</keyword>
<accession>A0A8J6BQ43</accession>
<proteinExistence type="predicted"/>
<reference evidence="2" key="2">
    <citation type="submission" date="2021-02" db="EMBL/GenBank/DDBJ databases">
        <authorList>
            <person name="Kimball J.A."/>
            <person name="Haas M.W."/>
            <person name="Macchietto M."/>
            <person name="Kono T."/>
            <person name="Duquette J."/>
            <person name="Shao M."/>
        </authorList>
    </citation>
    <scope>NUCLEOTIDE SEQUENCE</scope>
    <source>
        <tissue evidence="2">Fresh leaf tissue</tissue>
    </source>
</reference>
<evidence type="ECO:0000313" key="2">
    <source>
        <dbReference type="EMBL" id="KAG8089425.1"/>
    </source>
</evidence>
<dbReference type="AlphaFoldDB" id="A0A8J6BQ43"/>
<dbReference type="EMBL" id="JAAALK010000081">
    <property type="protein sequence ID" value="KAG8089425.1"/>
    <property type="molecule type" value="Genomic_DNA"/>
</dbReference>
<reference evidence="2" key="1">
    <citation type="journal article" date="2021" name="bioRxiv">
        <title>Whole Genome Assembly and Annotation of Northern Wild Rice, Zizania palustris L., Supports a Whole Genome Duplication in the Zizania Genus.</title>
        <authorList>
            <person name="Haas M."/>
            <person name="Kono T."/>
            <person name="Macchietto M."/>
            <person name="Millas R."/>
            <person name="McGilp L."/>
            <person name="Shao M."/>
            <person name="Duquette J."/>
            <person name="Hirsch C.N."/>
            <person name="Kimball J."/>
        </authorList>
    </citation>
    <scope>NUCLEOTIDE SEQUENCE</scope>
    <source>
        <tissue evidence="2">Fresh leaf tissue</tissue>
    </source>
</reference>
<sequence length="115" mass="12859">MVALPFRARADYDYLIKILLIGDSGRGSGEEGGGSDLRSLPHGAQRCTGPSPPRAALVVWVKQGHRGELEDERLRPLFRVTSASGFIFKYIGELGRKVQTLQRQPRFQSYWMIGL</sequence>
<evidence type="ECO:0000256" key="1">
    <source>
        <dbReference type="SAM" id="MobiDB-lite"/>
    </source>
</evidence>
<comment type="caution">
    <text evidence="2">The sequence shown here is derived from an EMBL/GenBank/DDBJ whole genome shotgun (WGS) entry which is preliminary data.</text>
</comment>
<gene>
    <name evidence="2" type="ORF">GUJ93_ZPchr0011g27637</name>
</gene>
<feature type="region of interest" description="Disordered" evidence="1">
    <location>
        <begin position="26"/>
        <end position="50"/>
    </location>
</feature>
<feature type="compositionally biased region" description="Gly residues" evidence="1">
    <location>
        <begin position="26"/>
        <end position="35"/>
    </location>
</feature>
<organism evidence="2 3">
    <name type="scientific">Zizania palustris</name>
    <name type="common">Northern wild rice</name>
    <dbReference type="NCBI Taxonomy" id="103762"/>
    <lineage>
        <taxon>Eukaryota</taxon>
        <taxon>Viridiplantae</taxon>
        <taxon>Streptophyta</taxon>
        <taxon>Embryophyta</taxon>
        <taxon>Tracheophyta</taxon>
        <taxon>Spermatophyta</taxon>
        <taxon>Magnoliopsida</taxon>
        <taxon>Liliopsida</taxon>
        <taxon>Poales</taxon>
        <taxon>Poaceae</taxon>
        <taxon>BOP clade</taxon>
        <taxon>Oryzoideae</taxon>
        <taxon>Oryzeae</taxon>
        <taxon>Zizaniinae</taxon>
        <taxon>Zizania</taxon>
    </lineage>
</organism>